<reference evidence="6" key="1">
    <citation type="submission" date="2024-06" db="EMBL/GenBank/DDBJ databases">
        <title>Mesorhizobium karijinii sp. nov., a symbiont of the iconic Swainsona formosa from arid Australia.</title>
        <authorList>
            <person name="Hill Y.J."/>
            <person name="Watkin E.L.J."/>
            <person name="O'Hara G.W."/>
            <person name="Terpolilli J."/>
            <person name="Tye M.L."/>
            <person name="Kohlmeier M.G."/>
        </authorList>
    </citation>
    <scope>NUCLEOTIDE SEQUENCE</scope>
    <source>
        <strain evidence="6">WSM2240</strain>
    </source>
</reference>
<dbReference type="GO" id="GO:0003677">
    <property type="term" value="F:DNA binding"/>
    <property type="evidence" value="ECO:0007669"/>
    <property type="project" value="UniProtKB-KW"/>
</dbReference>
<dbReference type="PROSITE" id="PS51063">
    <property type="entry name" value="HTH_CRP_2"/>
    <property type="match status" value="1"/>
</dbReference>
<dbReference type="InterPro" id="IPR000595">
    <property type="entry name" value="cNMP-bd_dom"/>
</dbReference>
<dbReference type="AlphaFoldDB" id="A0AAU8CVI4"/>
<dbReference type="SUPFAM" id="SSF51206">
    <property type="entry name" value="cAMP-binding domain-like"/>
    <property type="match status" value="1"/>
</dbReference>
<dbReference type="InterPro" id="IPR050397">
    <property type="entry name" value="Env_Response_Regulators"/>
</dbReference>
<dbReference type="PRINTS" id="PR00034">
    <property type="entry name" value="HTHCRP"/>
</dbReference>
<keyword evidence="2" id="KW-0238">DNA-binding</keyword>
<evidence type="ECO:0000259" key="4">
    <source>
        <dbReference type="PROSITE" id="PS50042"/>
    </source>
</evidence>
<evidence type="ECO:0000256" key="3">
    <source>
        <dbReference type="ARBA" id="ARBA00023163"/>
    </source>
</evidence>
<evidence type="ECO:0000313" key="6">
    <source>
        <dbReference type="EMBL" id="XCG50853.1"/>
    </source>
</evidence>
<dbReference type="EMBL" id="CP159253">
    <property type="protein sequence ID" value="XCG50853.1"/>
    <property type="molecule type" value="Genomic_DNA"/>
</dbReference>
<keyword evidence="3" id="KW-0804">Transcription</keyword>
<evidence type="ECO:0000256" key="1">
    <source>
        <dbReference type="ARBA" id="ARBA00023015"/>
    </source>
</evidence>
<dbReference type="GO" id="GO:0005829">
    <property type="term" value="C:cytosol"/>
    <property type="evidence" value="ECO:0007669"/>
    <property type="project" value="TreeGrafter"/>
</dbReference>
<sequence length="230" mass="25100">MAASPAAKIDDLRELPRLARISPQLFELLFGGCKAERYAAGQHLFVQEDVADRIYGVIAGTVEISIYSPGGQKLVANIELAQSLVGEIAVLDGGPRTATARCLTDCELVSLSRAQLFDRIEKHPPLARAMIELLCARLRWISGELGDQAFLGIEARLAKRLIFLSGTMADPSGWIPISQSELAEFLGATRESVNKTLNDWRSRSIITIRRGGLHIENPGALRHVADAEDD</sequence>
<dbReference type="InterPro" id="IPR018490">
    <property type="entry name" value="cNMP-bd_dom_sf"/>
</dbReference>
<dbReference type="InterPro" id="IPR014710">
    <property type="entry name" value="RmlC-like_jellyroll"/>
</dbReference>
<evidence type="ECO:0000259" key="5">
    <source>
        <dbReference type="PROSITE" id="PS51063"/>
    </source>
</evidence>
<dbReference type="PROSITE" id="PS00889">
    <property type="entry name" value="CNMP_BINDING_2"/>
    <property type="match status" value="1"/>
</dbReference>
<dbReference type="InterPro" id="IPR012318">
    <property type="entry name" value="HTH_CRP"/>
</dbReference>
<dbReference type="PROSITE" id="PS50042">
    <property type="entry name" value="CNMP_BINDING_3"/>
    <property type="match status" value="1"/>
</dbReference>
<feature type="domain" description="HTH crp-type" evidence="5">
    <location>
        <begin position="151"/>
        <end position="219"/>
    </location>
</feature>
<name>A0AAU8CVI4_9HYPH</name>
<proteinExistence type="predicted"/>
<dbReference type="PANTHER" id="PTHR24567:SF74">
    <property type="entry name" value="HTH-TYPE TRANSCRIPTIONAL REGULATOR ARCR"/>
    <property type="match status" value="1"/>
</dbReference>
<dbReference type="Pfam" id="PF00027">
    <property type="entry name" value="cNMP_binding"/>
    <property type="match status" value="1"/>
</dbReference>
<dbReference type="PANTHER" id="PTHR24567">
    <property type="entry name" value="CRP FAMILY TRANSCRIPTIONAL REGULATORY PROTEIN"/>
    <property type="match status" value="1"/>
</dbReference>
<dbReference type="SUPFAM" id="SSF46785">
    <property type="entry name" value="Winged helix' DNA-binding domain"/>
    <property type="match status" value="1"/>
</dbReference>
<organism evidence="6">
    <name type="scientific">Mesorhizobium sp. WSM2240</name>
    <dbReference type="NCBI Taxonomy" id="3228851"/>
    <lineage>
        <taxon>Bacteria</taxon>
        <taxon>Pseudomonadati</taxon>
        <taxon>Pseudomonadota</taxon>
        <taxon>Alphaproteobacteria</taxon>
        <taxon>Hyphomicrobiales</taxon>
        <taxon>Phyllobacteriaceae</taxon>
        <taxon>Mesorhizobium</taxon>
    </lineage>
</organism>
<dbReference type="CDD" id="cd00038">
    <property type="entry name" value="CAP_ED"/>
    <property type="match status" value="1"/>
</dbReference>
<dbReference type="InterPro" id="IPR018488">
    <property type="entry name" value="cNMP-bd_CS"/>
</dbReference>
<gene>
    <name evidence="6" type="ORF">ABVK50_10405</name>
</gene>
<accession>A0AAU8CVI4</accession>
<evidence type="ECO:0000256" key="2">
    <source>
        <dbReference type="ARBA" id="ARBA00023125"/>
    </source>
</evidence>
<dbReference type="Gene3D" id="1.10.10.10">
    <property type="entry name" value="Winged helix-like DNA-binding domain superfamily/Winged helix DNA-binding domain"/>
    <property type="match status" value="1"/>
</dbReference>
<feature type="domain" description="Cyclic nucleotide-binding" evidence="4">
    <location>
        <begin position="17"/>
        <end position="137"/>
    </location>
</feature>
<dbReference type="RefSeq" id="WP_353641637.1">
    <property type="nucleotide sequence ID" value="NZ_CP159253.1"/>
</dbReference>
<dbReference type="SMART" id="SM00100">
    <property type="entry name" value="cNMP"/>
    <property type="match status" value="1"/>
</dbReference>
<protein>
    <submittedName>
        <fullName evidence="6">Crp/Fnr family transcriptional regulator</fullName>
    </submittedName>
</protein>
<dbReference type="SMART" id="SM00419">
    <property type="entry name" value="HTH_CRP"/>
    <property type="match status" value="1"/>
</dbReference>
<keyword evidence="1" id="KW-0805">Transcription regulation</keyword>
<dbReference type="Gene3D" id="2.60.120.10">
    <property type="entry name" value="Jelly Rolls"/>
    <property type="match status" value="1"/>
</dbReference>
<dbReference type="GO" id="GO:0003700">
    <property type="term" value="F:DNA-binding transcription factor activity"/>
    <property type="evidence" value="ECO:0007669"/>
    <property type="project" value="TreeGrafter"/>
</dbReference>
<dbReference type="InterPro" id="IPR036390">
    <property type="entry name" value="WH_DNA-bd_sf"/>
</dbReference>
<dbReference type="Pfam" id="PF13545">
    <property type="entry name" value="HTH_Crp_2"/>
    <property type="match status" value="1"/>
</dbReference>
<dbReference type="InterPro" id="IPR036388">
    <property type="entry name" value="WH-like_DNA-bd_sf"/>
</dbReference>